<dbReference type="Proteomes" id="UP000324705">
    <property type="component" value="Chromosome 2B"/>
</dbReference>
<feature type="signal peptide" evidence="2">
    <location>
        <begin position="1"/>
        <end position="21"/>
    </location>
</feature>
<evidence type="ECO:0008006" key="5">
    <source>
        <dbReference type="Google" id="ProtNLM"/>
    </source>
</evidence>
<dbReference type="EMBL" id="LT934114">
    <property type="protein sequence ID" value="VAH51750.1"/>
    <property type="molecule type" value="Genomic_DNA"/>
</dbReference>
<reference evidence="3 4" key="1">
    <citation type="submission" date="2017-09" db="EMBL/GenBank/DDBJ databases">
        <authorList>
            <consortium name="International Durum Wheat Genome Sequencing Consortium (IDWGSC)"/>
            <person name="Milanesi L."/>
        </authorList>
    </citation>
    <scope>NUCLEOTIDE SEQUENCE [LARGE SCALE GENOMIC DNA]</scope>
    <source>
        <strain evidence="4">cv. Svevo</strain>
    </source>
</reference>
<evidence type="ECO:0000256" key="2">
    <source>
        <dbReference type="SAM" id="SignalP"/>
    </source>
</evidence>
<organism evidence="3 4">
    <name type="scientific">Triticum turgidum subsp. durum</name>
    <name type="common">Durum wheat</name>
    <name type="synonym">Triticum durum</name>
    <dbReference type="NCBI Taxonomy" id="4567"/>
    <lineage>
        <taxon>Eukaryota</taxon>
        <taxon>Viridiplantae</taxon>
        <taxon>Streptophyta</taxon>
        <taxon>Embryophyta</taxon>
        <taxon>Tracheophyta</taxon>
        <taxon>Spermatophyta</taxon>
        <taxon>Magnoliopsida</taxon>
        <taxon>Liliopsida</taxon>
        <taxon>Poales</taxon>
        <taxon>Poaceae</taxon>
        <taxon>BOP clade</taxon>
        <taxon>Pooideae</taxon>
        <taxon>Triticodae</taxon>
        <taxon>Triticeae</taxon>
        <taxon>Triticinae</taxon>
        <taxon>Triticum</taxon>
    </lineage>
</organism>
<dbReference type="AlphaFoldDB" id="A0A9R1PY23"/>
<evidence type="ECO:0000256" key="1">
    <source>
        <dbReference type="SAM" id="MobiDB-lite"/>
    </source>
</evidence>
<protein>
    <recommendedName>
        <fullName evidence="5">Pectinesterase inhibitor domain-containing protein</fullName>
    </recommendedName>
</protein>
<sequence length="173" mass="18698">MGACQALSCIVLLSLFVSSSASILNDVCKSLGASNDDIGYDYCIRFFRAFTVPAPPPTSAASSSSPRRSSEQRPPTPATASTLSRPWRRTGRSPGASPTATRCTRAHCTCSTRRRRPSSRAICRTRRRTSTPLENPDVCEEGFRELGVRSPVADEDYEFTKGCSIALSIASTL</sequence>
<accession>A0A9R1PY23</accession>
<dbReference type="InterPro" id="IPR035513">
    <property type="entry name" value="Invertase/methylesterase_inhib"/>
</dbReference>
<dbReference type="SUPFAM" id="SSF101148">
    <property type="entry name" value="Plant invertase/pectin methylesterase inhibitor"/>
    <property type="match status" value="1"/>
</dbReference>
<feature type="chain" id="PRO_5040230629" description="Pectinesterase inhibitor domain-containing protein" evidence="2">
    <location>
        <begin position="22"/>
        <end position="173"/>
    </location>
</feature>
<keyword evidence="4" id="KW-1185">Reference proteome</keyword>
<name>A0A9R1PY23_TRITD</name>
<keyword evidence="2" id="KW-0732">Signal</keyword>
<feature type="region of interest" description="Disordered" evidence="1">
    <location>
        <begin position="55"/>
        <end position="102"/>
    </location>
</feature>
<dbReference type="Gramene" id="TRITD2Bv1G219600.1">
    <property type="protein sequence ID" value="TRITD2Bv1G219600.1"/>
    <property type="gene ID" value="TRITD2Bv1G219600"/>
</dbReference>
<evidence type="ECO:0000313" key="4">
    <source>
        <dbReference type="Proteomes" id="UP000324705"/>
    </source>
</evidence>
<evidence type="ECO:0000313" key="3">
    <source>
        <dbReference type="EMBL" id="VAH51750.1"/>
    </source>
</evidence>
<gene>
    <name evidence="3" type="ORF">TRITD_2Bv1G219600</name>
</gene>
<proteinExistence type="predicted"/>